<reference evidence="1 2" key="1">
    <citation type="journal article" date="2018" name="ACS Chem. Biol.">
        <title>Ketoreductase domain dysfunction expands chemodiversity: malyngamide biosynthesis in the cyanobacterium Okeania hirsuta.</title>
        <authorList>
            <person name="Moss N.A."/>
            <person name="Leao T."/>
            <person name="Rankin M."/>
            <person name="McCullough T.M."/>
            <person name="Qu P."/>
            <person name="Korobeynikov A."/>
            <person name="Smith J.L."/>
            <person name="Gerwick L."/>
            <person name="Gerwick W.H."/>
        </authorList>
    </citation>
    <scope>NUCLEOTIDE SEQUENCE [LARGE SCALE GENOMIC DNA]</scope>
    <source>
        <strain evidence="1 2">PAB10Feb10-1</strain>
    </source>
</reference>
<name>A0A3N6P8C8_9CYAN</name>
<dbReference type="EMBL" id="RCBY01000437">
    <property type="protein sequence ID" value="RQH19772.1"/>
    <property type="molecule type" value="Genomic_DNA"/>
</dbReference>
<keyword evidence="2" id="KW-1185">Reference proteome</keyword>
<proteinExistence type="predicted"/>
<gene>
    <name evidence="1" type="ORF">D5R40_32385</name>
</gene>
<sequence>MSTDDTLNDQSKEGINNYTYGNAKQNRALYAIFDDLRPKSTSILFPFLYQGFIDKDLKIACFTDHKSLIDSTDKAAKGVHQRPSINLKL</sequence>
<comment type="caution">
    <text evidence="1">The sequence shown here is derived from an EMBL/GenBank/DDBJ whole genome shotgun (WGS) entry which is preliminary data.</text>
</comment>
<accession>A0A3N6P8C8</accession>
<dbReference type="Proteomes" id="UP000269154">
    <property type="component" value="Unassembled WGS sequence"/>
</dbReference>
<dbReference type="AlphaFoldDB" id="A0A3N6P8C8"/>
<evidence type="ECO:0000313" key="2">
    <source>
        <dbReference type="Proteomes" id="UP000269154"/>
    </source>
</evidence>
<evidence type="ECO:0000313" key="1">
    <source>
        <dbReference type="EMBL" id="RQH19772.1"/>
    </source>
</evidence>
<organism evidence="1 2">
    <name type="scientific">Okeania hirsuta</name>
    <dbReference type="NCBI Taxonomy" id="1458930"/>
    <lineage>
        <taxon>Bacteria</taxon>
        <taxon>Bacillati</taxon>
        <taxon>Cyanobacteriota</taxon>
        <taxon>Cyanophyceae</taxon>
        <taxon>Oscillatoriophycideae</taxon>
        <taxon>Oscillatoriales</taxon>
        <taxon>Microcoleaceae</taxon>
        <taxon>Okeania</taxon>
    </lineage>
</organism>
<protein>
    <submittedName>
        <fullName evidence="1">Uncharacterized protein</fullName>
    </submittedName>
</protein>